<organism evidence="1">
    <name type="scientific">Brassica cretica</name>
    <name type="common">Mustard</name>
    <dbReference type="NCBI Taxonomy" id="69181"/>
    <lineage>
        <taxon>Eukaryota</taxon>
        <taxon>Viridiplantae</taxon>
        <taxon>Streptophyta</taxon>
        <taxon>Embryophyta</taxon>
        <taxon>Tracheophyta</taxon>
        <taxon>Spermatophyta</taxon>
        <taxon>Magnoliopsida</taxon>
        <taxon>eudicotyledons</taxon>
        <taxon>Gunneridae</taxon>
        <taxon>Pentapetalae</taxon>
        <taxon>rosids</taxon>
        <taxon>malvids</taxon>
        <taxon>Brassicales</taxon>
        <taxon>Brassicaceae</taxon>
        <taxon>Brassiceae</taxon>
        <taxon>Brassica</taxon>
    </lineage>
</organism>
<dbReference type="AlphaFoldDB" id="A0A8S9K0Y0"/>
<dbReference type="EMBL" id="QGKY02000190">
    <property type="protein sequence ID" value="KAF2588340.1"/>
    <property type="molecule type" value="Genomic_DNA"/>
</dbReference>
<comment type="caution">
    <text evidence="1">The sequence shown here is derived from an EMBL/GenBank/DDBJ whole genome shotgun (WGS) entry which is preliminary data.</text>
</comment>
<accession>A0A8S9K0Y0</accession>
<reference evidence="1" key="1">
    <citation type="submission" date="2019-12" db="EMBL/GenBank/DDBJ databases">
        <title>Genome sequencing and annotation of Brassica cretica.</title>
        <authorList>
            <person name="Studholme D.J."/>
            <person name="Sarris P.F."/>
        </authorList>
    </citation>
    <scope>NUCLEOTIDE SEQUENCE</scope>
    <source>
        <strain evidence="1">PFS-102/07</strain>
        <tissue evidence="1">Leaf</tissue>
    </source>
</reference>
<proteinExistence type="predicted"/>
<name>A0A8S9K0Y0_BRACR</name>
<protein>
    <submittedName>
        <fullName evidence="1">Uncharacterized protein</fullName>
    </submittedName>
</protein>
<sequence>MPLQLVYLLLGKPMNMVKSVSVAGRNLELVRVMRPHSLTPYGDVSEASPKTCVPF</sequence>
<gene>
    <name evidence="1" type="ORF">F2Q70_00039274</name>
</gene>
<evidence type="ECO:0000313" key="1">
    <source>
        <dbReference type="EMBL" id="KAF2588340.1"/>
    </source>
</evidence>